<dbReference type="SUPFAM" id="SSF53474">
    <property type="entry name" value="alpha/beta-Hydrolases"/>
    <property type="match status" value="1"/>
</dbReference>
<feature type="transmembrane region" description="Helical" evidence="1">
    <location>
        <begin position="38"/>
        <end position="58"/>
    </location>
</feature>
<dbReference type="EMBL" id="JANQDL010000119">
    <property type="protein sequence ID" value="MDH6065664.1"/>
    <property type="molecule type" value="Genomic_DNA"/>
</dbReference>
<keyword evidence="1" id="KW-0472">Membrane</keyword>
<name>A0AA43H1R0_9CYAN</name>
<dbReference type="RefSeq" id="WP_280701067.1">
    <property type="nucleotide sequence ID" value="NZ_JANQDL010000119.1"/>
</dbReference>
<proteinExistence type="predicted"/>
<reference evidence="2 3" key="1">
    <citation type="journal article" date="2023" name="J. Phycol.">
        <title>Chrysosporum ovalisporum is synonymous with the true-branching cyanobacterium Umezakia natans (Nostocales/Aphanizomenonaceae).</title>
        <authorList>
            <person name="McGregor G.B."/>
            <person name="Sendall B.C."/>
            <person name="Niiyama Y."/>
            <person name="Tuji A."/>
            <person name="Willis A."/>
        </authorList>
    </citation>
    <scope>NUCLEOTIDE SEQUENCE [LARGE SCALE GENOMIC DNA]</scope>
    <source>
        <strain evidence="2 3">FSS-62</strain>
    </source>
</reference>
<dbReference type="Proteomes" id="UP001159370">
    <property type="component" value="Unassembled WGS sequence"/>
</dbReference>
<sequence>MSIVICPGIHEPSLTENFISKCLFSASESLEAEKHGKILIFPGHGLLALSSLHILHFLSHGLQDDPKSPIILISFSAGVLGAMGAACAWQLLGGKIKAFIAIDGWGVPLWGDFPIHRLSHDYFTHWSSSLLGGGHRNFYAEPPVEHLSMWRWTELVKGWCIDESVDNPQSSVPLTAMEFLQMVIKDCEDN</sequence>
<dbReference type="InterPro" id="IPR029058">
    <property type="entry name" value="AB_hydrolase_fold"/>
</dbReference>
<feature type="transmembrane region" description="Helical" evidence="1">
    <location>
        <begin position="70"/>
        <end position="92"/>
    </location>
</feature>
<protein>
    <submittedName>
        <fullName evidence="2">Uncharacterized protein</fullName>
    </submittedName>
</protein>
<keyword evidence="1" id="KW-1133">Transmembrane helix</keyword>
<dbReference type="AlphaFoldDB" id="A0AA43H1R0"/>
<evidence type="ECO:0000313" key="2">
    <source>
        <dbReference type="EMBL" id="MDH6065664.1"/>
    </source>
</evidence>
<keyword evidence="1" id="KW-0812">Transmembrane</keyword>
<evidence type="ECO:0000313" key="3">
    <source>
        <dbReference type="Proteomes" id="UP001159370"/>
    </source>
</evidence>
<accession>A0AA43H1R0</accession>
<gene>
    <name evidence="2" type="ORF">NWP23_18305</name>
</gene>
<evidence type="ECO:0000256" key="1">
    <source>
        <dbReference type="SAM" id="Phobius"/>
    </source>
</evidence>
<organism evidence="2 3">
    <name type="scientific">Umezakia ovalisporum FSS-62</name>
    <dbReference type="NCBI Taxonomy" id="2971776"/>
    <lineage>
        <taxon>Bacteria</taxon>
        <taxon>Bacillati</taxon>
        <taxon>Cyanobacteriota</taxon>
        <taxon>Cyanophyceae</taxon>
        <taxon>Nostocales</taxon>
        <taxon>Nodulariaceae</taxon>
        <taxon>Umezakia</taxon>
    </lineage>
</organism>
<comment type="caution">
    <text evidence="2">The sequence shown here is derived from an EMBL/GenBank/DDBJ whole genome shotgun (WGS) entry which is preliminary data.</text>
</comment>